<name>A0ABN9UCI4_9DINO</name>
<sequence length="148" mass="16263">MAGGPLQKLLLLVGHEALTYWLLRPPEPPTPICPPCECKCPAAREPWAAVPTNAEEADPQCSSLPHAFGAGAMAIALHAAVDSEFWKTLMLGSWLLVWYGDDHVWHERLAAWPVQGAQWVLQTPDKEVYAEYLDGSDPDGLERAIPLL</sequence>
<feature type="non-terminal residue" evidence="2">
    <location>
        <position position="148"/>
    </location>
</feature>
<organism evidence="2 3">
    <name type="scientific">Prorocentrum cordatum</name>
    <dbReference type="NCBI Taxonomy" id="2364126"/>
    <lineage>
        <taxon>Eukaryota</taxon>
        <taxon>Sar</taxon>
        <taxon>Alveolata</taxon>
        <taxon>Dinophyceae</taxon>
        <taxon>Prorocentrales</taxon>
        <taxon>Prorocentraceae</taxon>
        <taxon>Prorocentrum</taxon>
    </lineage>
</organism>
<reference evidence="2" key="1">
    <citation type="submission" date="2023-10" db="EMBL/GenBank/DDBJ databases">
        <authorList>
            <person name="Chen Y."/>
            <person name="Shah S."/>
            <person name="Dougan E. K."/>
            <person name="Thang M."/>
            <person name="Chan C."/>
        </authorList>
    </citation>
    <scope>NUCLEOTIDE SEQUENCE [LARGE SCALE GENOMIC DNA]</scope>
</reference>
<dbReference type="EMBL" id="CAUYUJ010015704">
    <property type="protein sequence ID" value="CAK0857162.1"/>
    <property type="molecule type" value="Genomic_DNA"/>
</dbReference>
<keyword evidence="1" id="KW-0732">Signal</keyword>
<feature type="chain" id="PRO_5045945019" evidence="1">
    <location>
        <begin position="22"/>
        <end position="148"/>
    </location>
</feature>
<evidence type="ECO:0000256" key="1">
    <source>
        <dbReference type="SAM" id="SignalP"/>
    </source>
</evidence>
<evidence type="ECO:0000313" key="2">
    <source>
        <dbReference type="EMBL" id="CAK0857162.1"/>
    </source>
</evidence>
<gene>
    <name evidence="2" type="ORF">PCOR1329_LOCUS47342</name>
</gene>
<keyword evidence="3" id="KW-1185">Reference proteome</keyword>
<evidence type="ECO:0000313" key="3">
    <source>
        <dbReference type="Proteomes" id="UP001189429"/>
    </source>
</evidence>
<accession>A0ABN9UCI4</accession>
<dbReference type="Proteomes" id="UP001189429">
    <property type="component" value="Unassembled WGS sequence"/>
</dbReference>
<proteinExistence type="predicted"/>
<feature type="signal peptide" evidence="1">
    <location>
        <begin position="1"/>
        <end position="21"/>
    </location>
</feature>
<comment type="caution">
    <text evidence="2">The sequence shown here is derived from an EMBL/GenBank/DDBJ whole genome shotgun (WGS) entry which is preliminary data.</text>
</comment>
<protein>
    <submittedName>
        <fullName evidence="2">Uncharacterized protein</fullName>
    </submittedName>
</protein>